<dbReference type="InterPro" id="IPR012132">
    <property type="entry name" value="GMC_OxRdtase"/>
</dbReference>
<dbReference type="GeneID" id="112464438"/>
<dbReference type="PANTHER" id="PTHR11552">
    <property type="entry name" value="GLUCOSE-METHANOL-CHOLINE GMC OXIDOREDUCTASE"/>
    <property type="match status" value="1"/>
</dbReference>
<protein>
    <submittedName>
        <fullName evidence="5">Glucose dehydrogenase [FAD, quinone]-like</fullName>
    </submittedName>
</protein>
<feature type="region of interest" description="Disordered" evidence="2">
    <location>
        <begin position="27"/>
        <end position="60"/>
    </location>
</feature>
<organism evidence="4 5">
    <name type="scientific">Temnothorax curvispinosus</name>
    <dbReference type="NCBI Taxonomy" id="300111"/>
    <lineage>
        <taxon>Eukaryota</taxon>
        <taxon>Metazoa</taxon>
        <taxon>Ecdysozoa</taxon>
        <taxon>Arthropoda</taxon>
        <taxon>Hexapoda</taxon>
        <taxon>Insecta</taxon>
        <taxon>Pterygota</taxon>
        <taxon>Neoptera</taxon>
        <taxon>Endopterygota</taxon>
        <taxon>Hymenoptera</taxon>
        <taxon>Apocrita</taxon>
        <taxon>Aculeata</taxon>
        <taxon>Formicoidea</taxon>
        <taxon>Formicidae</taxon>
        <taxon>Myrmicinae</taxon>
        <taxon>Temnothorax</taxon>
    </lineage>
</organism>
<dbReference type="Pfam" id="PF00732">
    <property type="entry name" value="GMC_oxred_N"/>
    <property type="match status" value="1"/>
</dbReference>
<proteinExistence type="inferred from homology"/>
<comment type="similarity">
    <text evidence="1">Belongs to the GMC oxidoreductase family.</text>
</comment>
<evidence type="ECO:0000256" key="1">
    <source>
        <dbReference type="ARBA" id="ARBA00010790"/>
    </source>
</evidence>
<reference evidence="5" key="1">
    <citation type="submission" date="2025-08" db="UniProtKB">
        <authorList>
            <consortium name="RefSeq"/>
        </authorList>
    </citation>
    <scope>IDENTIFICATION</scope>
    <source>
        <tissue evidence="5">Whole body</tissue>
    </source>
</reference>
<sequence>MCVEHLITARHFAERAYAYRKRVYNKATTKRTPQSGSKTRAQRTRFLKTRRSHSRKMNVSEVPEAPCSSPFVSGLSLTDVCSGNSATLFLSMVNVLAAYSPIINGVCGRITPIKRPLPIYDFIVVGGGAGGSVVASRLSEIPNWNVLLVEAGPDEPVGMQIPSNLQLYLNTELDWKYKTTNESYACLKTNGSCSWPRGKNLGGCTGHHGMAYHRGHEKDYARWVEMGNEGWSWKEVLPYFFKSEDNKEIGRVRAQDHGTGGPMTVERFPWQPQFAWDIMSAAKEVGLGTTEDLVGENIKGFTVAQTISNNGVRLSTARAFLWPHRNRKNLHVALNAMATKVNTKKILSKVKADGITFIMNGRRYNVRARKEVILAAGTINSPQLLLLSGIGPKSHLKSVGIRPVVDLPGVGENLHNHQSFGVDFTLSETNTNELNINSADMYFYNQTGPLSSTGLAQLTGILASNYTTNDDPDIQIFFAGYQAICDTGDRIPDLKADGNKETVRFTSVNLQALSRGRITLASNDPLHHPIIWGNDLANPQDRSIMYQGLQHILKLPKANAMKKYNMKMVDDTVPECEQYKKEMNYDYWDCQFRYNTRPENHQAGTCKMGTSSDPMAVVSPALKVHGVDGLRVADASVMPKMVSGNPVAVVNMIGERVADFIKNDYKVIYTLKAD</sequence>
<dbReference type="AlphaFoldDB" id="A0A6J1R302"/>
<dbReference type="Gene3D" id="3.50.50.60">
    <property type="entry name" value="FAD/NAD(P)-binding domain"/>
    <property type="match status" value="1"/>
</dbReference>
<dbReference type="Proteomes" id="UP000504618">
    <property type="component" value="Unplaced"/>
</dbReference>
<dbReference type="Gene3D" id="3.30.560.10">
    <property type="entry name" value="Glucose Oxidase, domain 3"/>
    <property type="match status" value="1"/>
</dbReference>
<feature type="compositionally biased region" description="Basic residues" evidence="2">
    <location>
        <begin position="40"/>
        <end position="56"/>
    </location>
</feature>
<dbReference type="Pfam" id="PF05199">
    <property type="entry name" value="GMC_oxred_C"/>
    <property type="match status" value="1"/>
</dbReference>
<dbReference type="InterPro" id="IPR000172">
    <property type="entry name" value="GMC_OxRdtase_N"/>
</dbReference>
<dbReference type="OrthoDB" id="269227at2759"/>
<dbReference type="GO" id="GO:0016614">
    <property type="term" value="F:oxidoreductase activity, acting on CH-OH group of donors"/>
    <property type="evidence" value="ECO:0007669"/>
    <property type="project" value="InterPro"/>
</dbReference>
<gene>
    <name evidence="5" type="primary">LOC112464438</name>
</gene>
<dbReference type="SUPFAM" id="SSF54373">
    <property type="entry name" value="FAD-linked reductases, C-terminal domain"/>
    <property type="match status" value="1"/>
</dbReference>
<dbReference type="PROSITE" id="PS00624">
    <property type="entry name" value="GMC_OXRED_2"/>
    <property type="match status" value="1"/>
</dbReference>
<dbReference type="GO" id="GO:0050660">
    <property type="term" value="F:flavin adenine dinucleotide binding"/>
    <property type="evidence" value="ECO:0007669"/>
    <property type="project" value="InterPro"/>
</dbReference>
<accession>A0A6J1R302</accession>
<keyword evidence="4" id="KW-1185">Reference proteome</keyword>
<evidence type="ECO:0000259" key="3">
    <source>
        <dbReference type="PROSITE" id="PS00624"/>
    </source>
</evidence>
<dbReference type="InterPro" id="IPR036188">
    <property type="entry name" value="FAD/NAD-bd_sf"/>
</dbReference>
<evidence type="ECO:0000313" key="4">
    <source>
        <dbReference type="Proteomes" id="UP000504618"/>
    </source>
</evidence>
<dbReference type="PANTHER" id="PTHR11552:SF217">
    <property type="entry name" value="GLUCOSE DEHYDROGENASE [FAD, QUINONE]"/>
    <property type="match status" value="1"/>
</dbReference>
<feature type="compositionally biased region" description="Polar residues" evidence="2">
    <location>
        <begin position="27"/>
        <end position="39"/>
    </location>
</feature>
<evidence type="ECO:0000313" key="5">
    <source>
        <dbReference type="RefSeq" id="XP_024887180.1"/>
    </source>
</evidence>
<name>A0A6J1R302_9HYME</name>
<evidence type="ECO:0000256" key="2">
    <source>
        <dbReference type="SAM" id="MobiDB-lite"/>
    </source>
</evidence>
<dbReference type="PIRSF" id="PIRSF000137">
    <property type="entry name" value="Alcohol_oxidase"/>
    <property type="match status" value="1"/>
</dbReference>
<feature type="domain" description="Glucose-methanol-choline oxidoreductase N-terminal" evidence="3">
    <location>
        <begin position="377"/>
        <end position="391"/>
    </location>
</feature>
<dbReference type="RefSeq" id="XP_024887180.1">
    <property type="nucleotide sequence ID" value="XM_025031412.1"/>
</dbReference>
<dbReference type="SUPFAM" id="SSF51905">
    <property type="entry name" value="FAD/NAD(P)-binding domain"/>
    <property type="match status" value="1"/>
</dbReference>
<dbReference type="InterPro" id="IPR007867">
    <property type="entry name" value="GMC_OxRtase_C"/>
</dbReference>